<dbReference type="PANTHER" id="PTHR31009">
    <property type="entry name" value="S-ADENOSYL-L-METHIONINE:CARBOXYL METHYLTRANSFERASE FAMILY PROTEIN"/>
    <property type="match status" value="1"/>
</dbReference>
<evidence type="ECO:0000313" key="4">
    <source>
        <dbReference type="Proteomes" id="UP000838412"/>
    </source>
</evidence>
<keyword evidence="1" id="KW-0479">Metal-binding</keyword>
<keyword evidence="4" id="KW-1185">Reference proteome</keyword>
<dbReference type="Gene3D" id="1.10.1200.270">
    <property type="entry name" value="Methyltransferase, alpha-helical capping domain"/>
    <property type="match status" value="1"/>
</dbReference>
<dbReference type="InterPro" id="IPR005299">
    <property type="entry name" value="MeTrfase_7"/>
</dbReference>
<dbReference type="InterPro" id="IPR029063">
    <property type="entry name" value="SAM-dependent_MTases_sf"/>
</dbReference>
<name>A0A8K0A2Z7_BRALA</name>
<accession>A0A8K0A2Z7</accession>
<keyword evidence="2" id="KW-0460">Magnesium</keyword>
<dbReference type="GO" id="GO:0008168">
    <property type="term" value="F:methyltransferase activity"/>
    <property type="evidence" value="ECO:0007669"/>
    <property type="project" value="InterPro"/>
</dbReference>
<dbReference type="Proteomes" id="UP000838412">
    <property type="component" value="Chromosome 6"/>
</dbReference>
<dbReference type="AlphaFoldDB" id="A0A8K0A2Z7"/>
<evidence type="ECO:0000256" key="2">
    <source>
        <dbReference type="ARBA" id="ARBA00022842"/>
    </source>
</evidence>
<sequence>MFPTPKLSKKALHKQVEGNSRIMRYIYGIRGTLRRIYSTYSSDFKKGPKWLPKQNSTPHYIPYGEDGSGFYSDNALGYYSIVKNAETMVMDAINSMEINPTQVFNIVDYGSADGGTSMPLFYQIVDKLSQTYGKDPPIHVTYEDQPVADFKSLFMRLHGLLSMPENPSYLMDFNNVYVSACGTSFFEQSFPNGFVNFGFSSTAMHWLSRWPCPLPDAVLHMVSSCVEARQQFAKQAAQDWELILLQRARELTPGGRMVIINCTTDEDGYFGGGRWDSGSVNVFQQLSSLWHTFALRGKITKEEFVNTNILAYWRSQEEMQAPFVNKNSRVRKAGLTLVSMETKPTPCAFQARWQREGGDARQHAKQFINMVRSWSNHAFYTGLSDRRPEEEKTAILESFFEEYETEVAAAPEKHGMEVMSSFLHIKRDQ</sequence>
<dbReference type="EMBL" id="OV696691">
    <property type="protein sequence ID" value="CAH1267625.1"/>
    <property type="molecule type" value="Genomic_DNA"/>
</dbReference>
<evidence type="ECO:0000256" key="1">
    <source>
        <dbReference type="ARBA" id="ARBA00022723"/>
    </source>
</evidence>
<protein>
    <submittedName>
        <fullName evidence="3">Hypp3775 protein</fullName>
    </submittedName>
</protein>
<dbReference type="InterPro" id="IPR042086">
    <property type="entry name" value="MeTrfase_capping"/>
</dbReference>
<gene>
    <name evidence="3" type="primary">Hypp3775</name>
    <name evidence="3" type="ORF">BLAG_LOCUS20905</name>
</gene>
<reference evidence="3" key="1">
    <citation type="submission" date="2022-01" db="EMBL/GenBank/DDBJ databases">
        <authorList>
            <person name="Braso-Vives M."/>
        </authorList>
    </citation>
    <scope>NUCLEOTIDE SEQUENCE</scope>
</reference>
<dbReference type="OrthoDB" id="1890922at2759"/>
<dbReference type="Pfam" id="PF03492">
    <property type="entry name" value="Methyltransf_7"/>
    <property type="match status" value="1"/>
</dbReference>
<evidence type="ECO:0000313" key="3">
    <source>
        <dbReference type="EMBL" id="CAH1267625.1"/>
    </source>
</evidence>
<dbReference type="GO" id="GO:0046872">
    <property type="term" value="F:metal ion binding"/>
    <property type="evidence" value="ECO:0007669"/>
    <property type="project" value="UniProtKB-KW"/>
</dbReference>
<proteinExistence type="predicted"/>
<organism evidence="3 4">
    <name type="scientific">Branchiostoma lanceolatum</name>
    <name type="common">Common lancelet</name>
    <name type="synonym">Amphioxus lanceolatum</name>
    <dbReference type="NCBI Taxonomy" id="7740"/>
    <lineage>
        <taxon>Eukaryota</taxon>
        <taxon>Metazoa</taxon>
        <taxon>Chordata</taxon>
        <taxon>Cephalochordata</taxon>
        <taxon>Leptocardii</taxon>
        <taxon>Amphioxiformes</taxon>
        <taxon>Branchiostomatidae</taxon>
        <taxon>Branchiostoma</taxon>
    </lineage>
</organism>
<dbReference type="Gene3D" id="3.40.50.150">
    <property type="entry name" value="Vaccinia Virus protein VP39"/>
    <property type="match status" value="1"/>
</dbReference>
<dbReference type="SUPFAM" id="SSF53335">
    <property type="entry name" value="S-adenosyl-L-methionine-dependent methyltransferases"/>
    <property type="match status" value="1"/>
</dbReference>